<dbReference type="InterPro" id="IPR020055">
    <property type="entry name" value="Ribosomal_bL25_short"/>
</dbReference>
<dbReference type="Gene3D" id="2.170.120.20">
    <property type="entry name" value="Ribosomal protein L25, beta domain"/>
    <property type="match status" value="1"/>
</dbReference>
<dbReference type="NCBIfam" id="TIGR00731">
    <property type="entry name" value="bL25_bact_ctc"/>
    <property type="match status" value="1"/>
</dbReference>
<dbReference type="PANTHER" id="PTHR33284">
    <property type="entry name" value="RIBOSOMAL PROTEIN L25/GLN-TRNA SYNTHETASE, ANTI-CODON-BINDING DOMAIN-CONTAINING PROTEIN"/>
    <property type="match status" value="1"/>
</dbReference>
<comment type="similarity">
    <text evidence="5">Belongs to the bacterial ribosomal protein bL25 family. CTC subfamily.</text>
</comment>
<keyword evidence="1 5" id="KW-0699">rRNA-binding</keyword>
<evidence type="ECO:0000256" key="6">
    <source>
        <dbReference type="SAM" id="MobiDB-lite"/>
    </source>
</evidence>
<dbReference type="InterPro" id="IPR020057">
    <property type="entry name" value="Ribosomal_bL25_b-dom"/>
</dbReference>
<evidence type="ECO:0000313" key="10">
    <source>
        <dbReference type="Proteomes" id="UP001460888"/>
    </source>
</evidence>
<evidence type="ECO:0000256" key="3">
    <source>
        <dbReference type="ARBA" id="ARBA00022980"/>
    </source>
</evidence>
<evidence type="ECO:0000259" key="8">
    <source>
        <dbReference type="Pfam" id="PF14693"/>
    </source>
</evidence>
<keyword evidence="2 5" id="KW-0694">RNA-binding</keyword>
<dbReference type="InterPro" id="IPR020056">
    <property type="entry name" value="Rbsml_bL25/Gln-tRNA_synth_N"/>
</dbReference>
<evidence type="ECO:0000256" key="5">
    <source>
        <dbReference type="HAMAP-Rule" id="MF_01334"/>
    </source>
</evidence>
<feature type="region of interest" description="Disordered" evidence="6">
    <location>
        <begin position="249"/>
        <end position="294"/>
    </location>
</feature>
<dbReference type="InterPro" id="IPR020930">
    <property type="entry name" value="Ribosomal_uL5_bac-type"/>
</dbReference>
<dbReference type="Gene3D" id="2.40.240.10">
    <property type="entry name" value="Ribosomal Protein L25, Chain P"/>
    <property type="match status" value="1"/>
</dbReference>
<reference evidence="9 10" key="1">
    <citation type="submission" date="2013-03" db="EMBL/GenBank/DDBJ databases">
        <title>Salinisphaera dokdonensis CL-ES53 Genome Sequencing.</title>
        <authorList>
            <person name="Li C."/>
            <person name="Lai Q."/>
            <person name="Shao Z."/>
        </authorList>
    </citation>
    <scope>NUCLEOTIDE SEQUENCE [LARGE SCALE GENOMIC DNA]</scope>
    <source>
        <strain evidence="9 10">CL-ES53</strain>
    </source>
</reference>
<evidence type="ECO:0000259" key="7">
    <source>
        <dbReference type="Pfam" id="PF01386"/>
    </source>
</evidence>
<name>A0ABV2B113_9GAMM</name>
<dbReference type="GO" id="GO:0005840">
    <property type="term" value="C:ribosome"/>
    <property type="evidence" value="ECO:0007669"/>
    <property type="project" value="UniProtKB-KW"/>
</dbReference>
<protein>
    <recommendedName>
        <fullName evidence="5">Large ribosomal subunit protein bL25</fullName>
    </recommendedName>
    <alternativeName>
        <fullName evidence="5">General stress protein CTC</fullName>
    </alternativeName>
</protein>
<keyword evidence="4 5" id="KW-0687">Ribonucleoprotein</keyword>
<dbReference type="Pfam" id="PF01386">
    <property type="entry name" value="Ribosomal_L25p"/>
    <property type="match status" value="1"/>
</dbReference>
<gene>
    <name evidence="5" type="primary">rplY</name>
    <name evidence="5" type="synonym">ctc</name>
    <name evidence="9" type="ORF">SADO_10034</name>
</gene>
<evidence type="ECO:0000256" key="4">
    <source>
        <dbReference type="ARBA" id="ARBA00023274"/>
    </source>
</evidence>
<comment type="function">
    <text evidence="5">This is one of the proteins that binds to the 5S RNA in the ribosome where it forms part of the central protuberance.</text>
</comment>
<dbReference type="InterPro" id="IPR037121">
    <property type="entry name" value="Ribosomal_bL25_C"/>
</dbReference>
<dbReference type="NCBIfam" id="NF004128">
    <property type="entry name" value="PRK05618.1-2"/>
    <property type="match status" value="1"/>
</dbReference>
<dbReference type="CDD" id="cd00495">
    <property type="entry name" value="Ribosomal_L25_TL5_CTC"/>
    <property type="match status" value="1"/>
</dbReference>
<proteinExistence type="inferred from homology"/>
<organism evidence="9 10">
    <name type="scientific">Salinisphaera dokdonensis CL-ES53</name>
    <dbReference type="NCBI Taxonomy" id="1304272"/>
    <lineage>
        <taxon>Bacteria</taxon>
        <taxon>Pseudomonadati</taxon>
        <taxon>Pseudomonadota</taxon>
        <taxon>Gammaproteobacteria</taxon>
        <taxon>Salinisphaerales</taxon>
        <taxon>Salinisphaeraceae</taxon>
        <taxon>Salinisphaera</taxon>
    </lineage>
</organism>
<keyword evidence="10" id="KW-1185">Reference proteome</keyword>
<dbReference type="HAMAP" id="MF_01334">
    <property type="entry name" value="Ribosomal_bL25_CTC"/>
    <property type="match status" value="1"/>
</dbReference>
<feature type="domain" description="Large ribosomal subunit protein bL25 L25" evidence="7">
    <location>
        <begin position="55"/>
        <end position="143"/>
    </location>
</feature>
<dbReference type="SUPFAM" id="SSF50715">
    <property type="entry name" value="Ribosomal protein L25-like"/>
    <property type="match status" value="1"/>
</dbReference>
<comment type="caution">
    <text evidence="9">The sequence shown here is derived from an EMBL/GenBank/DDBJ whole genome shotgun (WGS) entry which is preliminary data.</text>
</comment>
<dbReference type="InterPro" id="IPR011035">
    <property type="entry name" value="Ribosomal_bL25/Gln-tRNA_synth"/>
</dbReference>
<accession>A0ABV2B113</accession>
<dbReference type="NCBIfam" id="NF004612">
    <property type="entry name" value="PRK05943.1"/>
    <property type="match status" value="1"/>
</dbReference>
<dbReference type="EMBL" id="APND01000003">
    <property type="protein sequence ID" value="MES1929587.1"/>
    <property type="molecule type" value="Genomic_DNA"/>
</dbReference>
<dbReference type="Pfam" id="PF14693">
    <property type="entry name" value="Ribosomal_TL5_C"/>
    <property type="match status" value="1"/>
</dbReference>
<dbReference type="HAMAP" id="MF_01336">
    <property type="entry name" value="Ribosomal_bL25"/>
    <property type="match status" value="1"/>
</dbReference>
<feature type="domain" description="Large ribosomal subunit protein bL25 beta" evidence="8">
    <location>
        <begin position="152"/>
        <end position="244"/>
    </location>
</feature>
<evidence type="ECO:0000256" key="1">
    <source>
        <dbReference type="ARBA" id="ARBA00022730"/>
    </source>
</evidence>
<dbReference type="InterPro" id="IPR029751">
    <property type="entry name" value="Ribosomal_L25_dom"/>
</dbReference>
<comment type="subunit">
    <text evidence="5">Part of the 50S ribosomal subunit; part of the 5S rRNA/L5/L18/L25 subcomplex. Contacts the 5S rRNA. Binds to the 5S rRNA independently of L5 and L18.</text>
</comment>
<dbReference type="Proteomes" id="UP001460888">
    <property type="component" value="Unassembled WGS sequence"/>
</dbReference>
<evidence type="ECO:0000256" key="2">
    <source>
        <dbReference type="ARBA" id="ARBA00022884"/>
    </source>
</evidence>
<feature type="compositionally biased region" description="Acidic residues" evidence="6">
    <location>
        <begin position="265"/>
        <end position="294"/>
    </location>
</feature>
<dbReference type="PANTHER" id="PTHR33284:SF1">
    <property type="entry name" value="RIBOSOMAL PROTEIN L25_GLN-TRNA SYNTHETASE, ANTI-CODON-BINDING DOMAIN-CONTAINING PROTEIN"/>
    <property type="match status" value="1"/>
</dbReference>
<dbReference type="InterPro" id="IPR001021">
    <property type="entry name" value="Ribosomal_bL25_long"/>
</dbReference>
<evidence type="ECO:0000313" key="9">
    <source>
        <dbReference type="EMBL" id="MES1929587.1"/>
    </source>
</evidence>
<sequence length="294" mass="32773">MAAEVVHLPFKRVYYAVFCERWAAARHENNDRATGGNPRRPSLLLERIDMEAFELNAEKRTAKGRAENRRLRRTGRVPAIIYGGNGEPVMLTLEHNDLEHHLDNEAFFSHIVKIHVDGGQTEEVVLRALQRHPAKPFIEHADFLRIVAGEALRMSVPLHFVGEDECPGVADEDGVVQHNMNDIEIECLPRNLPEYIEVDCTKLHLHDSVHLSELVLPEGVEIVELMGDEEDQHDRTVVSVQVPRAAIELEAEEEAEAEAAAAEAAEGEEGESEEGAEDGDSEDAGDDSSEDEDK</sequence>
<dbReference type="NCBIfam" id="NF004130">
    <property type="entry name" value="PRK05618.1-5"/>
    <property type="match status" value="1"/>
</dbReference>
<keyword evidence="3 5" id="KW-0689">Ribosomal protein</keyword>